<evidence type="ECO:0000313" key="2">
    <source>
        <dbReference type="Proteomes" id="UP000463951"/>
    </source>
</evidence>
<dbReference type="Proteomes" id="UP000463951">
    <property type="component" value="Chromosome"/>
</dbReference>
<gene>
    <name evidence="1" type="ORF">SSPO_051120</name>
</gene>
<protein>
    <submittedName>
        <fullName evidence="1">Uncharacterized protein</fullName>
    </submittedName>
</protein>
<organism evidence="1 2">
    <name type="scientific">Streptomyces antimycoticus</name>
    <dbReference type="NCBI Taxonomy" id="68175"/>
    <lineage>
        <taxon>Bacteria</taxon>
        <taxon>Bacillati</taxon>
        <taxon>Actinomycetota</taxon>
        <taxon>Actinomycetes</taxon>
        <taxon>Kitasatosporales</taxon>
        <taxon>Streptomycetaceae</taxon>
        <taxon>Streptomyces</taxon>
        <taxon>Streptomyces violaceusniger group</taxon>
    </lineage>
</organism>
<evidence type="ECO:0000313" key="1">
    <source>
        <dbReference type="EMBL" id="BBJ42394.1"/>
    </source>
</evidence>
<sequence length="285" mass="30782">MTRLTRAGQRPYDHKATCAKTIDAVPHQMTQSPLHQIADDGAADGLAYDETRTRRRSTLPGCVRVRITAGEAGAKMHDKERATGPASSAYRGREVLAPPQPMLGRQHVMDLGSGCSGRQASATLATAGREDRAAGTGAHPQPEAVGLCAATVVRLESALAHSGAPEMNRMVAVYRLAVTVRPRVARNTPECTASRSQVISPVILAHRRQAAAAIDNSTWLRYARLRHPVKPVADTKTARFLSQPRGKGTPGDIAWHICTHPVDNDLNRVPRPDYRGWAPIPSRPS</sequence>
<name>A0A499UKV1_9ACTN</name>
<dbReference type="AlphaFoldDB" id="A0A499UKV1"/>
<reference evidence="1 2" key="1">
    <citation type="journal article" date="2020" name="Int. J. Syst. Evol. Microbiol.">
        <title>Reclassification of Streptomyces castelarensis and Streptomyces sporoclivatus as later heterotypic synonyms of Streptomyces antimycoticus.</title>
        <authorList>
            <person name="Komaki H."/>
            <person name="Tamura T."/>
        </authorList>
    </citation>
    <scope>NUCLEOTIDE SEQUENCE [LARGE SCALE GENOMIC DNA]</scope>
    <source>
        <strain evidence="1 2">NBRC 100767</strain>
    </source>
</reference>
<proteinExistence type="predicted"/>
<dbReference type="EMBL" id="AP019620">
    <property type="protein sequence ID" value="BBJ42394.1"/>
    <property type="molecule type" value="Genomic_DNA"/>
</dbReference>
<accession>A0A499UKV1</accession>